<protein>
    <submittedName>
        <fullName evidence="1">Uncharacterized protein</fullName>
    </submittedName>
</protein>
<keyword evidence="2" id="KW-1185">Reference proteome</keyword>
<name>A0A2D2W2T0_9CAUD</name>
<sequence>MSEFQKKLKQAFYANFSRQRTDKEGVISYRTYFGTSLPTTRYVETLVDEKKSATEGVDTVAIVDQIRVHHFNEIMGYIDNELRKVLKLQEG</sequence>
<evidence type="ECO:0000313" key="2">
    <source>
        <dbReference type="Proteomes" id="UP000240674"/>
    </source>
</evidence>
<reference evidence="1 2" key="1">
    <citation type="submission" date="2017-10" db="EMBL/GenBank/DDBJ databases">
        <title>Complete genome sequence of Escherichia coli bacteriophage PGT2.</title>
        <authorList>
            <person name="Kulikov E.E."/>
            <person name="Golomidova A.K."/>
            <person name="Kudryavtseva A.V."/>
            <person name="Letarov A.V."/>
        </authorList>
    </citation>
    <scope>NUCLEOTIDE SEQUENCE [LARGE SCALE GENOMIC DNA]</scope>
</reference>
<dbReference type="EMBL" id="MG201401">
    <property type="protein sequence ID" value="ATS92433.1"/>
    <property type="molecule type" value="Genomic_DNA"/>
</dbReference>
<organism evidence="1 2">
    <name type="scientific">Escherichia phage PGT2</name>
    <dbReference type="NCBI Taxonomy" id="2047782"/>
    <lineage>
        <taxon>Viruses</taxon>
        <taxon>Duplodnaviria</taxon>
        <taxon>Heunggongvirae</taxon>
        <taxon>Uroviricota</taxon>
        <taxon>Caudoviricetes</taxon>
        <taxon>Autographivirales</taxon>
        <taxon>Autonotataviridae</taxon>
        <taxon>Ermolevavirus</taxon>
        <taxon>Ermolevavirus PGT2</taxon>
    </lineage>
</organism>
<accession>A0A2D2W2T0</accession>
<gene>
    <name evidence="1" type="ORF">PGT2_g00015</name>
</gene>
<dbReference type="Proteomes" id="UP000240674">
    <property type="component" value="Segment"/>
</dbReference>
<proteinExistence type="predicted"/>
<evidence type="ECO:0000313" key="1">
    <source>
        <dbReference type="EMBL" id="ATS92433.1"/>
    </source>
</evidence>